<dbReference type="Gene3D" id="1.20.150.30">
    <property type="entry name" value="Zincin-like metallopeptidase, N-terminal domain"/>
    <property type="match status" value="1"/>
</dbReference>
<dbReference type="AlphaFoldDB" id="A0A852TV20"/>
<dbReference type="InterPro" id="IPR018766">
    <property type="entry name" value="Zinicin_2"/>
</dbReference>
<sequence>MPNMPPGGFPFGDPQQMAQMLRQFADMMSAQTPSGQGDQSSGINWDMAKNVARHSVSEHGDPSVGVTEYAHVQEALRLADLWLNEATSLPSGVHTMEAWSRSEWVEKTMPTWSKLCDPLTARIVESMGQNLPGEMQSMAGPLLGMVRQMGGMLVGQQAGQAIGELAREVLGSTDVGLPLAGEGRAALLAPGVAKFGEGLGVPLDEVRLYLAARETAHHRLFGHVPWLRSHLFSLVEEYARGMSFDMSGLEEKLGQIDIANPEALQEALSGSEGEGLFQPQDTPQQKASLARLETTLALIEGWVSVVVDAAVAERLPQAASLAEAIRRRRASGGPAEHTFATLVGLELRPRRLREAATLWKALEEARGVDGRDAVWEHPDLMPSSDDLDDPEGFVSGRADAEAAQLDISQFTAERPEGDSEEGGSGGSGEEDGGRGGEDGR</sequence>
<evidence type="ECO:0000313" key="2">
    <source>
        <dbReference type="EMBL" id="NYE45760.1"/>
    </source>
</evidence>
<feature type="compositionally biased region" description="Basic and acidic residues" evidence="1">
    <location>
        <begin position="431"/>
        <end position="440"/>
    </location>
</feature>
<feature type="region of interest" description="Disordered" evidence="1">
    <location>
        <begin position="373"/>
        <end position="440"/>
    </location>
</feature>
<dbReference type="InterPro" id="IPR042271">
    <property type="entry name" value="Zinicin_2_N"/>
</dbReference>
<name>A0A852TV20_9ACTN</name>
<proteinExistence type="predicted"/>
<dbReference type="PANTHER" id="PTHR39420">
    <property type="match status" value="1"/>
</dbReference>
<dbReference type="SUPFAM" id="SSF55486">
    <property type="entry name" value="Metalloproteases ('zincins'), catalytic domain"/>
    <property type="match status" value="1"/>
</dbReference>
<gene>
    <name evidence="2" type="ORF">HDA32_000880</name>
</gene>
<dbReference type="GO" id="GO:0016787">
    <property type="term" value="F:hydrolase activity"/>
    <property type="evidence" value="ECO:0007669"/>
    <property type="project" value="UniProtKB-KW"/>
</dbReference>
<organism evidence="2 3">
    <name type="scientific">Spinactinospora alkalitolerans</name>
    <dbReference type="NCBI Taxonomy" id="687207"/>
    <lineage>
        <taxon>Bacteria</taxon>
        <taxon>Bacillati</taxon>
        <taxon>Actinomycetota</taxon>
        <taxon>Actinomycetes</taxon>
        <taxon>Streptosporangiales</taxon>
        <taxon>Nocardiopsidaceae</taxon>
        <taxon>Spinactinospora</taxon>
    </lineage>
</organism>
<reference evidence="2 3" key="1">
    <citation type="submission" date="2020-07" db="EMBL/GenBank/DDBJ databases">
        <title>Sequencing the genomes of 1000 actinobacteria strains.</title>
        <authorList>
            <person name="Klenk H.-P."/>
        </authorList>
    </citation>
    <scope>NUCLEOTIDE SEQUENCE [LARGE SCALE GENOMIC DNA]</scope>
    <source>
        <strain evidence="2 3">CXB654</strain>
    </source>
</reference>
<protein>
    <submittedName>
        <fullName evidence="2">Putative hydrolase</fullName>
    </submittedName>
</protein>
<evidence type="ECO:0000313" key="3">
    <source>
        <dbReference type="Proteomes" id="UP000589036"/>
    </source>
</evidence>
<evidence type="ECO:0000256" key="1">
    <source>
        <dbReference type="SAM" id="MobiDB-lite"/>
    </source>
</evidence>
<dbReference type="Pfam" id="PF10103">
    <property type="entry name" value="Zincin_2"/>
    <property type="match status" value="1"/>
</dbReference>
<dbReference type="NCBIfam" id="TIGR03624">
    <property type="entry name" value="putative hydrolase"/>
    <property type="match status" value="1"/>
</dbReference>
<dbReference type="Proteomes" id="UP000589036">
    <property type="component" value="Unassembled WGS sequence"/>
</dbReference>
<dbReference type="EMBL" id="JACCCC010000001">
    <property type="protein sequence ID" value="NYE45760.1"/>
    <property type="molecule type" value="Genomic_DNA"/>
</dbReference>
<comment type="caution">
    <text evidence="2">The sequence shown here is derived from an EMBL/GenBank/DDBJ whole genome shotgun (WGS) entry which is preliminary data.</text>
</comment>
<accession>A0A852TV20</accession>
<dbReference type="PANTHER" id="PTHR39420:SF2">
    <property type="entry name" value="HYDROLASE"/>
    <property type="match status" value="1"/>
</dbReference>
<keyword evidence="2" id="KW-0378">Hydrolase</keyword>
<keyword evidence="3" id="KW-1185">Reference proteome</keyword>